<dbReference type="PANTHER" id="PTHR10806:SF6">
    <property type="entry name" value="SIGNAL PEPTIDASE COMPLEX CATALYTIC SUBUNIT SEC11"/>
    <property type="match status" value="1"/>
</dbReference>
<evidence type="ECO:0000313" key="10">
    <source>
        <dbReference type="Proteomes" id="UP000034817"/>
    </source>
</evidence>
<dbReference type="Proteomes" id="UP000034817">
    <property type="component" value="Unassembled WGS sequence"/>
</dbReference>
<dbReference type="PATRIC" id="fig|2209.70.peg.545"/>
<dbReference type="GO" id="GO:0006465">
    <property type="term" value="P:signal peptide processing"/>
    <property type="evidence" value="ECO:0007669"/>
    <property type="project" value="InterPro"/>
</dbReference>
<evidence type="ECO:0000256" key="1">
    <source>
        <dbReference type="ARBA" id="ARBA00004370"/>
    </source>
</evidence>
<comment type="subcellular location">
    <subcellularLocation>
        <location evidence="1">Membrane</location>
    </subcellularLocation>
</comment>
<proteinExistence type="predicted"/>
<accession>A0A0F8HIU8</accession>
<dbReference type="GO" id="GO:0004252">
    <property type="term" value="F:serine-type endopeptidase activity"/>
    <property type="evidence" value="ECO:0007669"/>
    <property type="project" value="InterPro"/>
</dbReference>
<evidence type="ECO:0000259" key="6">
    <source>
        <dbReference type="Pfam" id="PF10502"/>
    </source>
</evidence>
<name>A0A0F8HIU8_METMZ</name>
<evidence type="ECO:0000313" key="8">
    <source>
        <dbReference type="EMBL" id="KKG77277.1"/>
    </source>
</evidence>
<keyword evidence="2 5" id="KW-0812">Transmembrane</keyword>
<dbReference type="AlphaFoldDB" id="A0A0F8HIU8"/>
<evidence type="ECO:0000313" key="9">
    <source>
        <dbReference type="Proteomes" id="UP000034424"/>
    </source>
</evidence>
<dbReference type="Proteomes" id="UP000034424">
    <property type="component" value="Unassembled WGS sequence"/>
</dbReference>
<dbReference type="InterPro" id="IPR019533">
    <property type="entry name" value="Peptidase_S26"/>
</dbReference>
<feature type="domain" description="Peptidase S26" evidence="6">
    <location>
        <begin position="12"/>
        <end position="88"/>
    </location>
</feature>
<evidence type="ECO:0000256" key="3">
    <source>
        <dbReference type="ARBA" id="ARBA00022989"/>
    </source>
</evidence>
<evidence type="ECO:0000313" key="7">
    <source>
        <dbReference type="EMBL" id="KKG66779.1"/>
    </source>
</evidence>
<dbReference type="InterPro" id="IPR001733">
    <property type="entry name" value="Peptidase_S26B"/>
</dbReference>
<dbReference type="GO" id="GO:0016020">
    <property type="term" value="C:membrane"/>
    <property type="evidence" value="ECO:0007669"/>
    <property type="project" value="UniProtKB-SubCell"/>
</dbReference>
<dbReference type="InterPro" id="IPR036286">
    <property type="entry name" value="LexA/Signal_pep-like_sf"/>
</dbReference>
<organism evidence="7 9">
    <name type="scientific">Methanosarcina mazei</name>
    <name type="common">Methanosarcina frisia</name>
    <dbReference type="NCBI Taxonomy" id="2209"/>
    <lineage>
        <taxon>Archaea</taxon>
        <taxon>Methanobacteriati</taxon>
        <taxon>Methanobacteriota</taxon>
        <taxon>Stenosarchaea group</taxon>
        <taxon>Methanomicrobia</taxon>
        <taxon>Methanosarcinales</taxon>
        <taxon>Methanosarcinaceae</taxon>
        <taxon>Methanosarcina</taxon>
    </lineage>
</organism>
<dbReference type="EMBL" id="JJPP01000133">
    <property type="protein sequence ID" value="KKG77277.1"/>
    <property type="molecule type" value="Genomic_DNA"/>
</dbReference>
<gene>
    <name evidence="8" type="ORF">DU55_19940</name>
    <name evidence="7" type="ORF">DU67_02500</name>
</gene>
<reference evidence="9 10" key="1">
    <citation type="journal article" date="2015" name="ISME J.">
        <title>Genomic and phenotypic differentiation among Methanosarcina mazei populations from Columbia River sediment.</title>
        <authorList>
            <person name="Youngblut N.D."/>
            <person name="Wirth J.S."/>
            <person name="Henriksen J.R."/>
            <person name="Smith M."/>
            <person name="Simon H."/>
            <person name="Metcalf W.W."/>
            <person name="Whitaker R.J."/>
        </authorList>
    </citation>
    <scope>NUCLEOTIDE SEQUENCE [LARGE SCALE GENOMIC DNA]</scope>
    <source>
        <strain evidence="7 9">3.F.T.2.1</strain>
        <strain evidence="8 10">3.H.A.2.4</strain>
    </source>
</reference>
<feature type="transmembrane region" description="Helical" evidence="5">
    <location>
        <begin position="139"/>
        <end position="156"/>
    </location>
</feature>
<comment type="caution">
    <text evidence="7">The sequence shown here is derived from an EMBL/GenBank/DDBJ whole genome shotgun (WGS) entry which is preliminary data.</text>
</comment>
<keyword evidence="4 5" id="KW-0472">Membrane</keyword>
<dbReference type="NCBIfam" id="TIGR02228">
    <property type="entry name" value="sigpep_I_arch"/>
    <property type="match status" value="1"/>
</dbReference>
<dbReference type="EMBL" id="JJPL01000047">
    <property type="protein sequence ID" value="KKG66779.1"/>
    <property type="molecule type" value="Genomic_DNA"/>
</dbReference>
<dbReference type="Gene3D" id="2.10.109.10">
    <property type="entry name" value="Umud Fragment, subunit A"/>
    <property type="match status" value="1"/>
</dbReference>
<dbReference type="Pfam" id="PF10502">
    <property type="entry name" value="Peptidase_S26"/>
    <property type="match status" value="1"/>
</dbReference>
<dbReference type="RefSeq" id="WP_048049292.1">
    <property type="nucleotide sequence ID" value="NZ_JJPL01000047.1"/>
</dbReference>
<evidence type="ECO:0000256" key="2">
    <source>
        <dbReference type="ARBA" id="ARBA00022692"/>
    </source>
</evidence>
<dbReference type="SUPFAM" id="SSF51306">
    <property type="entry name" value="LexA/Signal peptidase"/>
    <property type="match status" value="1"/>
</dbReference>
<evidence type="ECO:0000256" key="4">
    <source>
        <dbReference type="ARBA" id="ARBA00023136"/>
    </source>
</evidence>
<protein>
    <recommendedName>
        <fullName evidence="6">Peptidase S26 domain-containing protein</fullName>
    </recommendedName>
</protein>
<keyword evidence="3 5" id="KW-1133">Transmembrane helix</keyword>
<dbReference type="CDD" id="cd06530">
    <property type="entry name" value="S26_SPase_I"/>
    <property type="match status" value="1"/>
</dbReference>
<dbReference type="PANTHER" id="PTHR10806">
    <property type="entry name" value="SIGNAL PEPTIDASE COMPLEX CATALYTIC SUBUNIT SEC11"/>
    <property type="match status" value="1"/>
</dbReference>
<sequence>MKKKEIFQDVIILLIAVILLNALIPFFTGSQMPLIVLSCNMSPMMLPGDMMIAKSVDPNELQVGDVIVFHPPGSDDPNTLITHRIISLEEEKERMFQTKGDANNAQDDFKVPASNIVGKQSFVISFAGYLPEASKHRNIFLFTIILPAGLIILDEIRNMILYSNPAKSSG</sequence>
<evidence type="ECO:0000256" key="5">
    <source>
        <dbReference type="SAM" id="Phobius"/>
    </source>
</evidence>